<evidence type="ECO:0000256" key="17">
    <source>
        <dbReference type="SAM" id="MobiDB-lite"/>
    </source>
</evidence>
<keyword evidence="10 16" id="KW-0798">TonB box</keyword>
<accession>A0A6J5FRS0</accession>
<keyword evidence="13 14" id="KW-0998">Cell outer membrane</keyword>
<keyword evidence="11 14" id="KW-0472">Membrane</keyword>
<keyword evidence="12 21" id="KW-0675">Receptor</keyword>
<keyword evidence="4 14" id="KW-1134">Transmembrane beta strand</keyword>
<evidence type="ECO:0000256" key="5">
    <source>
        <dbReference type="ARBA" id="ARBA00022496"/>
    </source>
</evidence>
<sequence length="754" mass="81401">MNNQRITRRTGRVLHRPVRIAAWLTFAAAAQSAFAQSAADGGAAQQAHPASGANAANAATPDGAAPGTASSTAASSATEQSLPAVKVSAAAVTDSPLHLDTPVSNGALGTRSQLDTPFSTTVVTGEDLADRQVNKLGDVFAGDASVTDNSNAYSAWATYITIRGLPIDWQNGFRIDGNPFISYGITMPYENLERVELLKGLGGFMYGFAQPGGVVNYVTKKPGQDPVSSLDLGYRMDGVLTQHVDLSRRFGPDGMFGARINYTHEAGKTYNAGDINRNSLALALDGQLTRDLQVYFNAIYQQSRSSGQTPAIYTGSYTASSLPATISGGTNWLAGPDQHLNTNLQLYTAGVKYQIAPDWTFNTSASYSKSTRDRNESTLTLLDQAGNYTDSRWNGDEGHQDIYWQGAFEGKVKTGPLTHHLVLGAAVQHQTNDYGTAASTVIKTLGEGNLYEPNPFRYYSGSGLQKYRASEINQKSLFVSDTVDLTSRWSLLAGVRYTNYDQESFAESGATTASYGQNGVITPTFALMYKLEPQTTLYASYVESLEPGQIVSDIYANGGSVLKPLRSRQYEMGIKSEHARWSANAALFRIERGASYANAQNVLTQDGDSIYQGIEAGGSVRLGRSWEVAGDLMLLDTWYAKGQQYNGNRVAGAPQFVAAARVSYDVPFVPGLRLGADAKYTGNTEVRPAGNLETGGYMLVNVGANYMTRIGGHDVTLRAAIDNLTNRRYWMFQYDNYIAPGDPRTVSLNAKIDF</sequence>
<dbReference type="AlphaFoldDB" id="A0A6J5FRS0"/>
<evidence type="ECO:0000256" key="4">
    <source>
        <dbReference type="ARBA" id="ARBA00022452"/>
    </source>
</evidence>
<dbReference type="InterPro" id="IPR000531">
    <property type="entry name" value="Beta-barrel_TonB"/>
</dbReference>
<proteinExistence type="inferred from homology"/>
<dbReference type="InterPro" id="IPR039426">
    <property type="entry name" value="TonB-dep_rcpt-like"/>
</dbReference>
<evidence type="ECO:0000313" key="22">
    <source>
        <dbReference type="Proteomes" id="UP000494119"/>
    </source>
</evidence>
<evidence type="ECO:0000256" key="16">
    <source>
        <dbReference type="RuleBase" id="RU003357"/>
    </source>
</evidence>
<dbReference type="InterPro" id="IPR037066">
    <property type="entry name" value="Plug_dom_sf"/>
</dbReference>
<evidence type="ECO:0000256" key="7">
    <source>
        <dbReference type="ARBA" id="ARBA00022729"/>
    </source>
</evidence>
<evidence type="ECO:0000256" key="6">
    <source>
        <dbReference type="ARBA" id="ARBA00022692"/>
    </source>
</evidence>
<evidence type="ECO:0000256" key="2">
    <source>
        <dbReference type="ARBA" id="ARBA00009810"/>
    </source>
</evidence>
<dbReference type="SUPFAM" id="SSF56935">
    <property type="entry name" value="Porins"/>
    <property type="match status" value="1"/>
</dbReference>
<keyword evidence="22" id="KW-1185">Reference proteome</keyword>
<dbReference type="EMBL" id="CADIKL010000008">
    <property type="protein sequence ID" value="CAB3786068.1"/>
    <property type="molecule type" value="Genomic_DNA"/>
</dbReference>
<keyword evidence="8" id="KW-0408">Iron</keyword>
<evidence type="ECO:0000256" key="14">
    <source>
        <dbReference type="PROSITE-ProRule" id="PRU01360"/>
    </source>
</evidence>
<dbReference type="PROSITE" id="PS52016">
    <property type="entry name" value="TONB_DEPENDENT_REC_3"/>
    <property type="match status" value="1"/>
</dbReference>
<evidence type="ECO:0000256" key="8">
    <source>
        <dbReference type="ARBA" id="ARBA00023004"/>
    </source>
</evidence>
<comment type="similarity">
    <text evidence="2 14 16">Belongs to the TonB-dependent receptor family.</text>
</comment>
<reference evidence="21 22" key="1">
    <citation type="submission" date="2020-04" db="EMBL/GenBank/DDBJ databases">
        <authorList>
            <person name="De Canck E."/>
        </authorList>
    </citation>
    <scope>NUCLEOTIDE SEQUENCE [LARGE SCALE GENOMIC DNA]</scope>
    <source>
        <strain evidence="21 22">LMG 28688</strain>
    </source>
</reference>
<dbReference type="InterPro" id="IPR010105">
    <property type="entry name" value="TonB_sidphr_rcpt"/>
</dbReference>
<evidence type="ECO:0000256" key="1">
    <source>
        <dbReference type="ARBA" id="ARBA00004571"/>
    </source>
</evidence>
<keyword evidence="6 14" id="KW-0812">Transmembrane</keyword>
<keyword evidence="9" id="KW-0406">Ion transport</keyword>
<feature type="region of interest" description="Disordered" evidence="17">
    <location>
        <begin position="45"/>
        <end position="77"/>
    </location>
</feature>
<feature type="chain" id="PRO_5026733013" evidence="18">
    <location>
        <begin position="36"/>
        <end position="754"/>
    </location>
</feature>
<gene>
    <name evidence="21" type="primary">fcuA</name>
    <name evidence="21" type="ORF">LMG28688_02201</name>
</gene>
<dbReference type="InterPro" id="IPR010917">
    <property type="entry name" value="TonB_rcpt_CS"/>
</dbReference>
<evidence type="ECO:0000256" key="12">
    <source>
        <dbReference type="ARBA" id="ARBA00023170"/>
    </source>
</evidence>
<evidence type="ECO:0000256" key="3">
    <source>
        <dbReference type="ARBA" id="ARBA00022448"/>
    </source>
</evidence>
<dbReference type="InterPro" id="IPR036942">
    <property type="entry name" value="Beta-barrel_TonB_sf"/>
</dbReference>
<evidence type="ECO:0000256" key="9">
    <source>
        <dbReference type="ARBA" id="ARBA00023065"/>
    </source>
</evidence>
<keyword evidence="3 14" id="KW-0813">Transport</keyword>
<dbReference type="GO" id="GO:0009279">
    <property type="term" value="C:cell outer membrane"/>
    <property type="evidence" value="ECO:0007669"/>
    <property type="project" value="UniProtKB-SubCell"/>
</dbReference>
<dbReference type="NCBIfam" id="TIGR01783">
    <property type="entry name" value="TonB-siderophor"/>
    <property type="match status" value="1"/>
</dbReference>
<feature type="domain" description="TonB-dependent receptor plug" evidence="20">
    <location>
        <begin position="113"/>
        <end position="214"/>
    </location>
</feature>
<keyword evidence="7 18" id="KW-0732">Signal</keyword>
<dbReference type="InterPro" id="IPR012910">
    <property type="entry name" value="Plug_dom"/>
</dbReference>
<evidence type="ECO:0000256" key="18">
    <source>
        <dbReference type="SAM" id="SignalP"/>
    </source>
</evidence>
<organism evidence="21 22">
    <name type="scientific">Paraburkholderia caffeinitolerans</name>
    <dbReference type="NCBI Taxonomy" id="1723730"/>
    <lineage>
        <taxon>Bacteria</taxon>
        <taxon>Pseudomonadati</taxon>
        <taxon>Pseudomonadota</taxon>
        <taxon>Betaproteobacteria</taxon>
        <taxon>Burkholderiales</taxon>
        <taxon>Burkholderiaceae</taxon>
        <taxon>Paraburkholderia</taxon>
    </lineage>
</organism>
<dbReference type="RefSeq" id="WP_246282268.1">
    <property type="nucleotide sequence ID" value="NZ_CADIKL010000008.1"/>
</dbReference>
<dbReference type="GO" id="GO:0015891">
    <property type="term" value="P:siderophore transport"/>
    <property type="evidence" value="ECO:0007669"/>
    <property type="project" value="InterPro"/>
</dbReference>
<feature type="signal peptide" evidence="18">
    <location>
        <begin position="1"/>
        <end position="35"/>
    </location>
</feature>
<dbReference type="Pfam" id="PF00593">
    <property type="entry name" value="TonB_dep_Rec_b-barrel"/>
    <property type="match status" value="1"/>
</dbReference>
<evidence type="ECO:0000256" key="15">
    <source>
        <dbReference type="PROSITE-ProRule" id="PRU10144"/>
    </source>
</evidence>
<dbReference type="Gene3D" id="2.40.170.20">
    <property type="entry name" value="TonB-dependent receptor, beta-barrel domain"/>
    <property type="match status" value="1"/>
</dbReference>
<dbReference type="PROSITE" id="PS01156">
    <property type="entry name" value="TONB_DEPENDENT_REC_2"/>
    <property type="match status" value="1"/>
</dbReference>
<dbReference type="PANTHER" id="PTHR32552">
    <property type="entry name" value="FERRICHROME IRON RECEPTOR-RELATED"/>
    <property type="match status" value="1"/>
</dbReference>
<evidence type="ECO:0000259" key="19">
    <source>
        <dbReference type="Pfam" id="PF00593"/>
    </source>
</evidence>
<dbReference type="PANTHER" id="PTHR32552:SF82">
    <property type="entry name" value="FCUA PROTEIN"/>
    <property type="match status" value="1"/>
</dbReference>
<dbReference type="Pfam" id="PF07715">
    <property type="entry name" value="Plug"/>
    <property type="match status" value="1"/>
</dbReference>
<feature type="short sequence motif" description="TonB C-terminal box" evidence="15">
    <location>
        <begin position="737"/>
        <end position="754"/>
    </location>
</feature>
<dbReference type="GO" id="GO:0015344">
    <property type="term" value="F:siderophore uptake transmembrane transporter activity"/>
    <property type="evidence" value="ECO:0007669"/>
    <property type="project" value="TreeGrafter"/>
</dbReference>
<dbReference type="CDD" id="cd01347">
    <property type="entry name" value="ligand_gated_channel"/>
    <property type="match status" value="1"/>
</dbReference>
<evidence type="ECO:0000256" key="13">
    <source>
        <dbReference type="ARBA" id="ARBA00023237"/>
    </source>
</evidence>
<dbReference type="Gene3D" id="2.170.130.10">
    <property type="entry name" value="TonB-dependent receptor, plug domain"/>
    <property type="match status" value="1"/>
</dbReference>
<evidence type="ECO:0000256" key="10">
    <source>
        <dbReference type="ARBA" id="ARBA00023077"/>
    </source>
</evidence>
<dbReference type="Proteomes" id="UP000494119">
    <property type="component" value="Unassembled WGS sequence"/>
</dbReference>
<name>A0A6J5FRS0_9BURK</name>
<evidence type="ECO:0000259" key="20">
    <source>
        <dbReference type="Pfam" id="PF07715"/>
    </source>
</evidence>
<keyword evidence="5" id="KW-0410">Iron transport</keyword>
<evidence type="ECO:0000313" key="21">
    <source>
        <dbReference type="EMBL" id="CAB3786068.1"/>
    </source>
</evidence>
<evidence type="ECO:0000256" key="11">
    <source>
        <dbReference type="ARBA" id="ARBA00023136"/>
    </source>
</evidence>
<dbReference type="GO" id="GO:0038023">
    <property type="term" value="F:signaling receptor activity"/>
    <property type="evidence" value="ECO:0007669"/>
    <property type="project" value="InterPro"/>
</dbReference>
<feature type="domain" description="TonB-dependent receptor-like beta-barrel" evidence="19">
    <location>
        <begin position="298"/>
        <end position="724"/>
    </location>
</feature>
<comment type="subcellular location">
    <subcellularLocation>
        <location evidence="1 14">Cell outer membrane</location>
        <topology evidence="1 14">Multi-pass membrane protein</topology>
    </subcellularLocation>
</comment>
<protein>
    <submittedName>
        <fullName evidence="21">Ferrichrome receptor FcuA</fullName>
    </submittedName>
</protein>